<evidence type="ECO:0000256" key="5">
    <source>
        <dbReference type="ARBA" id="ARBA00023136"/>
    </source>
</evidence>
<sequence length="404" mass="43320">MAASSEISDGDNAVELIVCDVPAFSSAGSNGDAASDAADSLSDEIAPLLKQPAEKPKINIFSVSYSRRKARDHVIKVPESEAQVSQLILWLWGGSRYSGMLCVALSSSIYFSMEVVSDVFAAQSIPLFETAFARCTILLVLSYLWLRRTGQPIFGPPLARKLLILRALMGYLSLLSFIYCVQRLPLPQAIVLSFSTPIMASIAARIAFLEKLKIADIAGLACNFFGVLFIFRQSFTAQGLAGELVKAGSASTANLKGMHYVYAILAGLFSSVTGGISYCLIKAGSKACDQPVITVFSFGILASPAALVCMFIFEEFVLPELRSLFLMLLLGGLAFLAEVFLARGLQLEQTSKAANFQYVEAAFTELWGIASSTIVPSFGGLIGCLLILASVGCTIYIGPDKDIE</sequence>
<comment type="similarity">
    <text evidence="2">Belongs to the drug/metabolite transporter (DMT) superfamily. Plant drug/metabolite exporter (P-DME) (TC 2.A.7.4) family.</text>
</comment>
<evidence type="ECO:0000259" key="7">
    <source>
        <dbReference type="Pfam" id="PF00892"/>
    </source>
</evidence>
<evidence type="ECO:0000313" key="8">
    <source>
        <dbReference type="EMBL" id="CAI0550980.1"/>
    </source>
</evidence>
<feature type="transmembrane region" description="Helical" evidence="6">
    <location>
        <begin position="185"/>
        <end position="208"/>
    </location>
</feature>
<proteinExistence type="inferred from homology"/>
<evidence type="ECO:0000256" key="6">
    <source>
        <dbReference type="SAM" id="Phobius"/>
    </source>
</evidence>
<dbReference type="PANTHER" id="PTHR22911">
    <property type="entry name" value="ACYL-MALONYL CONDENSING ENZYME-RELATED"/>
    <property type="match status" value="1"/>
</dbReference>
<feature type="transmembrane region" description="Helical" evidence="6">
    <location>
        <begin position="366"/>
        <end position="397"/>
    </location>
</feature>
<dbReference type="SUPFAM" id="SSF103481">
    <property type="entry name" value="Multidrug resistance efflux transporter EmrE"/>
    <property type="match status" value="2"/>
</dbReference>
<gene>
    <name evidence="8" type="ORF">LITE_LOCUS45757</name>
</gene>
<protein>
    <recommendedName>
        <fullName evidence="7">EamA domain-containing protein</fullName>
    </recommendedName>
</protein>
<name>A0AAV0R0F9_9ROSI</name>
<evidence type="ECO:0000256" key="2">
    <source>
        <dbReference type="ARBA" id="ARBA00007635"/>
    </source>
</evidence>
<comment type="caution">
    <text evidence="8">The sequence shown here is derived from an EMBL/GenBank/DDBJ whole genome shotgun (WGS) entry which is preliminary data.</text>
</comment>
<evidence type="ECO:0000256" key="4">
    <source>
        <dbReference type="ARBA" id="ARBA00022989"/>
    </source>
</evidence>
<dbReference type="Proteomes" id="UP001154282">
    <property type="component" value="Unassembled WGS sequence"/>
</dbReference>
<dbReference type="EMBL" id="CAMGYJ010000010">
    <property type="protein sequence ID" value="CAI0550980.1"/>
    <property type="molecule type" value="Genomic_DNA"/>
</dbReference>
<accession>A0AAV0R0F9</accession>
<dbReference type="InterPro" id="IPR000620">
    <property type="entry name" value="EamA_dom"/>
</dbReference>
<feature type="transmembrane region" description="Helical" evidence="6">
    <location>
        <begin position="220"/>
        <end position="240"/>
    </location>
</feature>
<organism evidence="8 9">
    <name type="scientific">Linum tenue</name>
    <dbReference type="NCBI Taxonomy" id="586396"/>
    <lineage>
        <taxon>Eukaryota</taxon>
        <taxon>Viridiplantae</taxon>
        <taxon>Streptophyta</taxon>
        <taxon>Embryophyta</taxon>
        <taxon>Tracheophyta</taxon>
        <taxon>Spermatophyta</taxon>
        <taxon>Magnoliopsida</taxon>
        <taxon>eudicotyledons</taxon>
        <taxon>Gunneridae</taxon>
        <taxon>Pentapetalae</taxon>
        <taxon>rosids</taxon>
        <taxon>fabids</taxon>
        <taxon>Malpighiales</taxon>
        <taxon>Linaceae</taxon>
        <taxon>Linum</taxon>
    </lineage>
</organism>
<keyword evidence="4 6" id="KW-1133">Transmembrane helix</keyword>
<evidence type="ECO:0000256" key="3">
    <source>
        <dbReference type="ARBA" id="ARBA00022692"/>
    </source>
</evidence>
<dbReference type="AlphaFoldDB" id="A0AAV0R0F9"/>
<feature type="domain" description="EamA" evidence="7">
    <location>
        <begin position="99"/>
        <end position="231"/>
    </location>
</feature>
<comment type="subcellular location">
    <subcellularLocation>
        <location evidence="1">Membrane</location>
        <topology evidence="1">Multi-pass membrane protein</topology>
    </subcellularLocation>
</comment>
<feature type="transmembrane region" description="Helical" evidence="6">
    <location>
        <begin position="158"/>
        <end position="179"/>
    </location>
</feature>
<feature type="transmembrane region" description="Helical" evidence="6">
    <location>
        <begin position="260"/>
        <end position="281"/>
    </location>
</feature>
<keyword evidence="3 6" id="KW-0812">Transmembrane</keyword>
<dbReference type="InterPro" id="IPR037185">
    <property type="entry name" value="EmrE-like"/>
</dbReference>
<feature type="transmembrane region" description="Helical" evidence="6">
    <location>
        <begin position="293"/>
        <end position="313"/>
    </location>
</feature>
<keyword evidence="9" id="KW-1185">Reference proteome</keyword>
<reference evidence="8" key="1">
    <citation type="submission" date="2022-08" db="EMBL/GenBank/DDBJ databases">
        <authorList>
            <person name="Gutierrez-Valencia J."/>
        </authorList>
    </citation>
    <scope>NUCLEOTIDE SEQUENCE</scope>
</reference>
<dbReference type="Pfam" id="PF00892">
    <property type="entry name" value="EamA"/>
    <property type="match status" value="1"/>
</dbReference>
<keyword evidence="5 6" id="KW-0472">Membrane</keyword>
<dbReference type="GO" id="GO:0016020">
    <property type="term" value="C:membrane"/>
    <property type="evidence" value="ECO:0007669"/>
    <property type="project" value="UniProtKB-SubCell"/>
</dbReference>
<feature type="transmembrane region" description="Helical" evidence="6">
    <location>
        <begin position="325"/>
        <end position="345"/>
    </location>
</feature>
<evidence type="ECO:0000313" key="9">
    <source>
        <dbReference type="Proteomes" id="UP001154282"/>
    </source>
</evidence>
<evidence type="ECO:0000256" key="1">
    <source>
        <dbReference type="ARBA" id="ARBA00004141"/>
    </source>
</evidence>
<dbReference type="PANTHER" id="PTHR22911:SF6">
    <property type="entry name" value="SOLUTE CARRIER FAMILY 35 MEMBER G1"/>
    <property type="match status" value="1"/>
</dbReference>